<dbReference type="GO" id="GO:0005886">
    <property type="term" value="C:plasma membrane"/>
    <property type="evidence" value="ECO:0007669"/>
    <property type="project" value="UniProtKB-SubCell"/>
</dbReference>
<keyword evidence="2" id="KW-1003">Cell membrane</keyword>
<evidence type="ECO:0000256" key="1">
    <source>
        <dbReference type="ARBA" id="ARBA00004651"/>
    </source>
</evidence>
<evidence type="ECO:0000256" key="4">
    <source>
        <dbReference type="ARBA" id="ARBA00022989"/>
    </source>
</evidence>
<evidence type="ECO:0000256" key="6">
    <source>
        <dbReference type="SAM" id="Phobius"/>
    </source>
</evidence>
<dbReference type="EMBL" id="CYSE01000003">
    <property type="protein sequence ID" value="CUH78610.1"/>
    <property type="molecule type" value="Genomic_DNA"/>
</dbReference>
<evidence type="ECO:0000256" key="2">
    <source>
        <dbReference type="ARBA" id="ARBA00022475"/>
    </source>
</evidence>
<dbReference type="Proteomes" id="UP000054935">
    <property type="component" value="Unassembled WGS sequence"/>
</dbReference>
<keyword evidence="4 6" id="KW-1133">Transmembrane helix</keyword>
<reference evidence="8 9" key="1">
    <citation type="submission" date="2015-09" db="EMBL/GenBank/DDBJ databases">
        <authorList>
            <consortium name="Swine Surveillance"/>
        </authorList>
    </citation>
    <scope>NUCLEOTIDE SEQUENCE [LARGE SCALE GENOMIC DNA]</scope>
    <source>
        <strain evidence="8 9">CECT 7648</strain>
    </source>
</reference>
<dbReference type="RefSeq" id="WP_058247565.1">
    <property type="nucleotide sequence ID" value="NZ_CYSE01000003.1"/>
</dbReference>
<evidence type="ECO:0000313" key="9">
    <source>
        <dbReference type="Proteomes" id="UP000054935"/>
    </source>
</evidence>
<dbReference type="InterPro" id="IPR027379">
    <property type="entry name" value="CLS_N"/>
</dbReference>
<dbReference type="Pfam" id="PF13396">
    <property type="entry name" value="PLDc_N"/>
    <property type="match status" value="1"/>
</dbReference>
<dbReference type="STRING" id="441103.TRN7648_02072"/>
<evidence type="ECO:0000256" key="3">
    <source>
        <dbReference type="ARBA" id="ARBA00022692"/>
    </source>
</evidence>
<name>A0A0P1GSG3_9RHOB</name>
<keyword evidence="5 6" id="KW-0472">Membrane</keyword>
<dbReference type="AlphaFoldDB" id="A0A0P1GSG3"/>
<evidence type="ECO:0000256" key="5">
    <source>
        <dbReference type="ARBA" id="ARBA00023136"/>
    </source>
</evidence>
<protein>
    <recommendedName>
        <fullName evidence="7">Cardiolipin synthase N-terminal domain-containing protein</fullName>
    </recommendedName>
</protein>
<keyword evidence="9" id="KW-1185">Reference proteome</keyword>
<organism evidence="8 9">
    <name type="scientific">Tropicibacter naphthalenivorans</name>
    <dbReference type="NCBI Taxonomy" id="441103"/>
    <lineage>
        <taxon>Bacteria</taxon>
        <taxon>Pseudomonadati</taxon>
        <taxon>Pseudomonadota</taxon>
        <taxon>Alphaproteobacteria</taxon>
        <taxon>Rhodobacterales</taxon>
        <taxon>Roseobacteraceae</taxon>
        <taxon>Tropicibacter</taxon>
    </lineage>
</organism>
<evidence type="ECO:0000259" key="7">
    <source>
        <dbReference type="Pfam" id="PF13396"/>
    </source>
</evidence>
<accession>A0A0P1GSG3</accession>
<dbReference type="OrthoDB" id="8455471at2"/>
<gene>
    <name evidence="8" type="ORF">TRN7648_02072</name>
</gene>
<proteinExistence type="predicted"/>
<feature type="transmembrane region" description="Helical" evidence="6">
    <location>
        <begin position="33"/>
        <end position="52"/>
    </location>
</feature>
<feature type="domain" description="Cardiolipin synthase N-terminal" evidence="7">
    <location>
        <begin position="12"/>
        <end position="54"/>
    </location>
</feature>
<sequence length="62" mass="6629">MEYGIFGLIILVLDIYAIYQTLTSPASTVAKIVWTLAILILPVLGFIAWLVAGPRGGTSAHV</sequence>
<evidence type="ECO:0000313" key="8">
    <source>
        <dbReference type="EMBL" id="CUH78610.1"/>
    </source>
</evidence>
<keyword evidence="3 6" id="KW-0812">Transmembrane</keyword>
<comment type="subcellular location">
    <subcellularLocation>
        <location evidence="1">Cell membrane</location>
        <topology evidence="1">Multi-pass membrane protein</topology>
    </subcellularLocation>
</comment>